<dbReference type="Gene3D" id="2.170.130.10">
    <property type="entry name" value="TonB-dependent receptor, plug domain"/>
    <property type="match status" value="1"/>
</dbReference>
<dbReference type="Pfam" id="PF07715">
    <property type="entry name" value="Plug"/>
    <property type="match status" value="1"/>
</dbReference>
<dbReference type="InterPro" id="IPR023997">
    <property type="entry name" value="TonB-dep_OMP_SusC/RagA_CS"/>
</dbReference>
<dbReference type="InterPro" id="IPR039426">
    <property type="entry name" value="TonB-dep_rcpt-like"/>
</dbReference>
<comment type="subcellular location">
    <subcellularLocation>
        <location evidence="1">Cell outer membrane</location>
        <topology evidence="1">Multi-pass membrane protein</topology>
    </subcellularLocation>
</comment>
<sequence length="1129" mass="126675">MKTYLIAAVFCLFAETAGYSQSQQRVSPHYISVRYSNKSLSVVIRDLANSNGLGYIMDAECKNYTVPVNINIDNATLVEVLDSIFKNQPVTYNLSPRTIMVVPRDVTVQVTNWEGIPLEGVTVTSANRFGKTNKNGEFILKEGTCNPFIICSCIGYESETHYQYGNTKDTFKLKINPVTQDTVIRINTGYQMLPKERATGSYATISKKTLERQVATSILTKMEGRAPGLLLNKNRMPGTNLPFISIRGQSTISANTEPLYVLDNLPYYGDIANINPNDIENITVLKDAAATSIWGARAGNGVVVLTTKKGSDVQKPILELGSSLTVTAKPDLWYLPALSSKEYLDLNSNLFVHGFYDDMLNSSYLLVPPDVDILQQAKMGLITEKEKNAQLEQLGAKDVRNELNRLLYQPGLINRHTLSLTGGSENLKYYVGGGFENEKMTQVNSYRQRTTVTGNLTYSKRRYEFGIQGFFTDNRSRVHPMPDGLYPYSELENANGGPGEVPRDLKDSYKASVENVLQDWAYRPWQEYRANAVFKKGRHTRLTFTGKLNISRNLNVLLIYERQEGSDEINTLKGAASYYARNLQNRFAVNNGGVAQYLVPLGGVLDLETNEYTANKARLQINYEWNKHRNFRISALGGVEYAKFKTDSSVMRYFGYFGDLNRATPGTKFDARYPLFYDNSSTDLVPNYNHAGSGFDFYPSVFLNAAITVWRRYMVTVSGRMDQSNLFGVKTNNQTIPLCSIGGKWNAGDESFYPFSFLPYCTIRASFGYSGNVDKRTTAYTTAVAGPANRYNAIPMEIINPDNPYLRWERSGLFNACIELADRRRQWELSFEYYQRKSTLLLAPGAQDPTLGSSFFWGNNAAMVGNGFDFSLATNHAFGRKWRLNNLLLISKTTNKVTRYDNPFKEAWYYTDAGFLSPNTGASVYSLYAYKWGGLDTAGDPRGYLNGQLSKNYDSIQSSSPNSLLRAGSSVPVYFGSLYTSLGYGRFTFGATLIFKAKYYFRRSSVNYNEPLNASAAGLDDYSMRWQHPGDETNTYVPSLNTDPARNLFYSNTQVLVEKGDQLRLHDVSLSYSIPATMLKKCRLQAMSFYLIGNNLGFIWKAAPGKIDPDYLTGSPEPRSVTVGMKCVF</sequence>
<dbReference type="InterPro" id="IPR023996">
    <property type="entry name" value="TonB-dep_OMP_SusC/RagA"/>
</dbReference>
<dbReference type="NCBIfam" id="TIGR04057">
    <property type="entry name" value="SusC_RagA_signa"/>
    <property type="match status" value="1"/>
</dbReference>
<keyword evidence="1" id="KW-0813">Transport</keyword>
<dbReference type="PROSITE" id="PS52016">
    <property type="entry name" value="TONB_DEPENDENT_REC_3"/>
    <property type="match status" value="1"/>
</dbReference>
<evidence type="ECO:0000259" key="2">
    <source>
        <dbReference type="Pfam" id="PF07715"/>
    </source>
</evidence>
<reference evidence="3 4" key="1">
    <citation type="submission" date="2016-04" db="EMBL/GenBank/DDBJ databases">
        <authorList>
            <person name="Chen L."/>
            <person name="Zhuang W."/>
            <person name="Wang G."/>
        </authorList>
    </citation>
    <scope>NUCLEOTIDE SEQUENCE [LARGE SCALE GENOMIC DNA]</scope>
    <source>
        <strain evidence="4">GR20</strain>
    </source>
</reference>
<dbReference type="RefSeq" id="WP_014219318.1">
    <property type="nucleotide sequence ID" value="NZ_LWBO01000007.1"/>
</dbReference>
<dbReference type="EMBL" id="LWBO01000007">
    <property type="protein sequence ID" value="OQP50007.1"/>
    <property type="molecule type" value="Genomic_DNA"/>
</dbReference>
<dbReference type="InterPro" id="IPR037066">
    <property type="entry name" value="Plug_dom_sf"/>
</dbReference>
<accession>A0ABX3NYN3</accession>
<comment type="caution">
    <text evidence="3">The sequence shown here is derived from an EMBL/GenBank/DDBJ whole genome shotgun (WGS) entry which is preliminary data.</text>
</comment>
<keyword evidence="4" id="KW-1185">Reference proteome</keyword>
<proteinExistence type="inferred from homology"/>
<keyword evidence="1" id="KW-0812">Transmembrane</keyword>
<evidence type="ECO:0000313" key="3">
    <source>
        <dbReference type="EMBL" id="OQP50007.1"/>
    </source>
</evidence>
<dbReference type="Proteomes" id="UP000192277">
    <property type="component" value="Unassembled WGS sequence"/>
</dbReference>
<keyword evidence="1" id="KW-1134">Transmembrane beta strand</keyword>
<organism evidence="3 4">
    <name type="scientific">Niastella koreensis</name>
    <dbReference type="NCBI Taxonomy" id="354356"/>
    <lineage>
        <taxon>Bacteria</taxon>
        <taxon>Pseudomonadati</taxon>
        <taxon>Bacteroidota</taxon>
        <taxon>Chitinophagia</taxon>
        <taxon>Chitinophagales</taxon>
        <taxon>Chitinophagaceae</taxon>
        <taxon>Niastella</taxon>
    </lineage>
</organism>
<comment type="similarity">
    <text evidence="1">Belongs to the TonB-dependent receptor family.</text>
</comment>
<keyword evidence="1" id="KW-0998">Cell outer membrane</keyword>
<feature type="domain" description="TonB-dependent receptor plug" evidence="2">
    <location>
        <begin position="195"/>
        <end position="302"/>
    </location>
</feature>
<evidence type="ECO:0000313" key="4">
    <source>
        <dbReference type="Proteomes" id="UP000192277"/>
    </source>
</evidence>
<gene>
    <name evidence="3" type="ORF">A4D02_26570</name>
</gene>
<evidence type="ECO:0000256" key="1">
    <source>
        <dbReference type="PROSITE-ProRule" id="PRU01360"/>
    </source>
</evidence>
<protein>
    <recommendedName>
        <fullName evidence="2">TonB-dependent receptor plug domain-containing protein</fullName>
    </recommendedName>
</protein>
<dbReference type="SUPFAM" id="SSF56935">
    <property type="entry name" value="Porins"/>
    <property type="match status" value="1"/>
</dbReference>
<dbReference type="NCBIfam" id="TIGR04056">
    <property type="entry name" value="OMP_RagA_SusC"/>
    <property type="match status" value="1"/>
</dbReference>
<name>A0ABX3NYN3_9BACT</name>
<keyword evidence="1" id="KW-0472">Membrane</keyword>
<dbReference type="InterPro" id="IPR012910">
    <property type="entry name" value="Plug_dom"/>
</dbReference>